<comment type="caution">
    <text evidence="2">The sequence shown here is derived from an EMBL/GenBank/DDBJ whole genome shotgun (WGS) entry which is preliminary data.</text>
</comment>
<feature type="non-terminal residue" evidence="2">
    <location>
        <position position="116"/>
    </location>
</feature>
<proteinExistence type="predicted"/>
<gene>
    <name evidence="2" type="ORF">SNEC2469_LOCUS32452</name>
</gene>
<accession>A0A813C0I4</accession>
<dbReference type="AlphaFoldDB" id="A0A813C0I4"/>
<name>A0A813C0I4_9DINO</name>
<dbReference type="EMBL" id="CAJNJA010082207">
    <property type="protein sequence ID" value="CAE7931875.1"/>
    <property type="molecule type" value="Genomic_DNA"/>
</dbReference>
<protein>
    <submittedName>
        <fullName evidence="2">Uncharacterized protein</fullName>
    </submittedName>
</protein>
<evidence type="ECO:0000313" key="2">
    <source>
        <dbReference type="EMBL" id="CAE7931875.1"/>
    </source>
</evidence>
<evidence type="ECO:0000313" key="3">
    <source>
        <dbReference type="Proteomes" id="UP000601435"/>
    </source>
</evidence>
<reference evidence="2" key="1">
    <citation type="submission" date="2021-02" db="EMBL/GenBank/DDBJ databases">
        <authorList>
            <person name="Dougan E. K."/>
            <person name="Rhodes N."/>
            <person name="Thang M."/>
            <person name="Chan C."/>
        </authorList>
    </citation>
    <scope>NUCLEOTIDE SEQUENCE</scope>
</reference>
<feature type="coiled-coil region" evidence="1">
    <location>
        <begin position="45"/>
        <end position="79"/>
    </location>
</feature>
<dbReference type="Proteomes" id="UP000601435">
    <property type="component" value="Unassembled WGS sequence"/>
</dbReference>
<keyword evidence="3" id="KW-1185">Reference proteome</keyword>
<evidence type="ECO:0000256" key="1">
    <source>
        <dbReference type="SAM" id="Coils"/>
    </source>
</evidence>
<organism evidence="2 3">
    <name type="scientific">Symbiodinium necroappetens</name>
    <dbReference type="NCBI Taxonomy" id="1628268"/>
    <lineage>
        <taxon>Eukaryota</taxon>
        <taxon>Sar</taxon>
        <taxon>Alveolata</taxon>
        <taxon>Dinophyceae</taxon>
        <taxon>Suessiales</taxon>
        <taxon>Symbiodiniaceae</taxon>
        <taxon>Symbiodinium</taxon>
    </lineage>
</organism>
<sequence length="116" mass="13268">RVQELIRSGHERQEVKNKMLERHFEELESCGSSYLDKLKSLRSEVRCEVESRQDAETKAQVLEEELRRFRDELEGSRSVLNAQFSANQQLLSNECDAATSLLLRATEQLHSASSGS</sequence>
<keyword evidence="1" id="KW-0175">Coiled coil</keyword>